<keyword evidence="2" id="KW-1185">Reference proteome</keyword>
<sequence length="220" mass="24634">MPRRKFIDKKTAINYRLVHRAQNDPRIHDEDAPQMVFAETTPANLREGDEPAGSSRASQYSSASRASQFSSATGRSKIKSRGDLESEYGDDVRGNEGEAANYGIFYDDSKYDYMQHMRDLNSGGGDAYFIEPKEDKKKGKEKFDLADALKNASLDDRQSDAGYSMNSTMSSVSDVFGEDMAPSEFTWTRDYGKFSRRSMTMPTWTTTKTFSTACNKTASS</sequence>
<accession>A0ACC2HPE9</accession>
<dbReference type="EMBL" id="JAPHNI010001724">
    <property type="protein sequence ID" value="KAJ8104947.1"/>
    <property type="molecule type" value="Genomic_DNA"/>
</dbReference>
<dbReference type="Proteomes" id="UP001153331">
    <property type="component" value="Unassembled WGS sequence"/>
</dbReference>
<organism evidence="1 2">
    <name type="scientific">Boeremia exigua</name>
    <dbReference type="NCBI Taxonomy" id="749465"/>
    <lineage>
        <taxon>Eukaryota</taxon>
        <taxon>Fungi</taxon>
        <taxon>Dikarya</taxon>
        <taxon>Ascomycota</taxon>
        <taxon>Pezizomycotina</taxon>
        <taxon>Dothideomycetes</taxon>
        <taxon>Pleosporomycetidae</taxon>
        <taxon>Pleosporales</taxon>
        <taxon>Pleosporineae</taxon>
        <taxon>Didymellaceae</taxon>
        <taxon>Boeremia</taxon>
    </lineage>
</organism>
<protein>
    <submittedName>
        <fullName evidence="1">Uncharacterized protein</fullName>
    </submittedName>
</protein>
<reference evidence="1" key="1">
    <citation type="submission" date="2022-11" db="EMBL/GenBank/DDBJ databases">
        <title>Genome Sequence of Boeremia exigua.</title>
        <authorList>
            <person name="Buettner E."/>
        </authorList>
    </citation>
    <scope>NUCLEOTIDE SEQUENCE</scope>
    <source>
        <strain evidence="1">CU02</strain>
    </source>
</reference>
<proteinExistence type="predicted"/>
<evidence type="ECO:0000313" key="2">
    <source>
        <dbReference type="Proteomes" id="UP001153331"/>
    </source>
</evidence>
<gene>
    <name evidence="1" type="ORF">OPT61_g10476</name>
</gene>
<evidence type="ECO:0000313" key="1">
    <source>
        <dbReference type="EMBL" id="KAJ8104947.1"/>
    </source>
</evidence>
<name>A0ACC2HPE9_9PLEO</name>
<comment type="caution">
    <text evidence="1">The sequence shown here is derived from an EMBL/GenBank/DDBJ whole genome shotgun (WGS) entry which is preliminary data.</text>
</comment>